<sequence length="661" mass="72189">MAIATSFMLVASTALTDLGTDKTAAAEDPLVDEGEDGMVSTSHALASEVGEDMLTRNANAVDTAIAVHFALNVVEPMMSGMGGGGFMMVYDAEEDDTTIVNSRERAPAGAEPDMFLDEDGNEIPFQERVTSGDSVGVPGTLDGLMTASEKWGHLDFETLMEPAIELADEGFEIDGELAGAIDSNRDKLSQSAAEDVFLPEGEPLQEGDHLVQEDLADTMQLIQNEGLDAFYDGEVGQAIADTVQEFDGSMTMEDIRNYEADIDEPVWGEYQGYDIASMPPPSSGGLTLLQMLALLEDFDVGQYGSQDAERYHLLAEVMRLGYADRGEYMGDPEFVDVPFTGLLHPEYIEQRSALIYPDEANEDVEPGDPWAYEDQEPSHGSVEVEEREGTGETTHFTITDQWGNMVSYTSTIEQVFGSGIMVPDYGILLNNELTDFDATPGGANEVEPNKRPLSSMTPTIVFDDGEPYMSAGSPGGTTIINAVFNVVNNVIDHDMGLQEAIEAPRIHSMDYPNISWEEGVPQGARDELEALGHEFDENPSSLGNVQSIMVNHDDGVFEGVADSNRKGAAIGFTLDSASMINLVNRFEDEGEFENEETARDLLLHLTSINHYENQGDDEKVIRHMEEGFNDLLNHQNENGLISEEAHDILQAQADRLIEKLQ</sequence>
<evidence type="ECO:0000256" key="10">
    <source>
        <dbReference type="PIRSR" id="PIRSR600101-2"/>
    </source>
</evidence>
<dbReference type="PROSITE" id="PS00462">
    <property type="entry name" value="G_GLU_TRANSPEPTIDASE"/>
    <property type="match status" value="1"/>
</dbReference>
<evidence type="ECO:0000256" key="7">
    <source>
        <dbReference type="ARBA" id="ARBA00023315"/>
    </source>
</evidence>
<feature type="active site" description="Nucleophile" evidence="9">
    <location>
        <position position="393"/>
    </location>
</feature>
<evidence type="ECO:0000256" key="8">
    <source>
        <dbReference type="ARBA" id="ARBA00047417"/>
    </source>
</evidence>
<accession>A0A345C466</accession>
<dbReference type="Gene3D" id="3.60.20.40">
    <property type="match status" value="1"/>
</dbReference>
<feature type="binding site" evidence="10">
    <location>
        <begin position="454"/>
        <end position="455"/>
    </location>
    <ligand>
        <name>L-glutamate</name>
        <dbReference type="ChEBI" id="CHEBI:29985"/>
    </ligand>
</feature>
<dbReference type="UniPathway" id="UPA00204"/>
<dbReference type="EMBL" id="CP031092">
    <property type="protein sequence ID" value="AXF57997.1"/>
    <property type="molecule type" value="Genomic_DNA"/>
</dbReference>
<dbReference type="GO" id="GO:0006751">
    <property type="term" value="P:glutathione catabolic process"/>
    <property type="evidence" value="ECO:0007669"/>
    <property type="project" value="UniProtKB-UniRule"/>
</dbReference>
<dbReference type="EC" id="3.4.19.13" evidence="11"/>
<protein>
    <recommendedName>
        <fullName evidence="11">Glutathione hydrolase proenzyme</fullName>
        <ecNumber evidence="11">2.3.2.2</ecNumber>
        <ecNumber evidence="11">3.4.19.13</ecNumber>
    </recommendedName>
    <component>
        <recommendedName>
            <fullName evidence="11">Glutathione hydrolase large chain</fullName>
        </recommendedName>
    </component>
    <component>
        <recommendedName>
            <fullName evidence="11">Glutathione hydrolase small chain</fullName>
        </recommendedName>
    </component>
</protein>
<feature type="region of interest" description="Disordered" evidence="12">
    <location>
        <begin position="362"/>
        <end position="391"/>
    </location>
</feature>
<reference evidence="14 15" key="1">
    <citation type="journal article" date="2018" name="J. Microbiol.">
        <title>Salicibibacter kimchii gen. nov., sp. nov., a moderately halophilic and alkalitolerant bacterium in the family Bacillaceae, isolated from kimchi.</title>
        <authorList>
            <person name="Jang J.Y."/>
            <person name="Oh Y.J."/>
            <person name="Lim S.K."/>
            <person name="Park H.K."/>
            <person name="Lee C."/>
            <person name="Kim J.Y."/>
            <person name="Lee M.A."/>
            <person name="Choi H.J."/>
        </authorList>
    </citation>
    <scope>NUCLEOTIDE SEQUENCE [LARGE SCALE GENOMIC DNA]</scope>
    <source>
        <strain evidence="14 15">NKC1-1</strain>
    </source>
</reference>
<evidence type="ECO:0000256" key="9">
    <source>
        <dbReference type="PIRSR" id="PIRSR600101-1"/>
    </source>
</evidence>
<evidence type="ECO:0000256" key="12">
    <source>
        <dbReference type="SAM" id="MobiDB-lite"/>
    </source>
</evidence>
<dbReference type="InterPro" id="IPR054470">
    <property type="entry name" value="FIMAH_dom"/>
</dbReference>
<comment type="subunit">
    <text evidence="11">This enzyme consists of two polypeptide chains, which are synthesized in precursor form from a single polypeptide.</text>
</comment>
<feature type="binding site" evidence="10">
    <location>
        <position position="476"/>
    </location>
    <ligand>
        <name>L-glutamate</name>
        <dbReference type="ChEBI" id="CHEBI:29985"/>
    </ligand>
</feature>
<proteinExistence type="inferred from homology"/>
<evidence type="ECO:0000259" key="13">
    <source>
        <dbReference type="Pfam" id="PF22888"/>
    </source>
</evidence>
<dbReference type="PANTHER" id="PTHR43199:SF1">
    <property type="entry name" value="GLUTATHIONE HYDROLASE PROENZYME"/>
    <property type="match status" value="1"/>
</dbReference>
<dbReference type="OrthoDB" id="9781342at2"/>
<dbReference type="PRINTS" id="PR01210">
    <property type="entry name" value="GGTRANSPTASE"/>
</dbReference>
<gene>
    <name evidence="14" type="primary">ggt</name>
    <name evidence="14" type="ORF">DT065_13895</name>
</gene>
<dbReference type="NCBIfam" id="TIGR00066">
    <property type="entry name" value="g_glut_trans"/>
    <property type="match status" value="1"/>
</dbReference>
<dbReference type="Pfam" id="PF22888">
    <property type="entry name" value="FIMAH"/>
    <property type="match status" value="1"/>
</dbReference>
<evidence type="ECO:0000256" key="6">
    <source>
        <dbReference type="ARBA" id="ARBA00023145"/>
    </source>
</evidence>
<evidence type="ECO:0000256" key="2">
    <source>
        <dbReference type="ARBA" id="ARBA00001089"/>
    </source>
</evidence>
<comment type="PTM">
    <text evidence="11">Cleaved by autocatalysis into a large and a small subunit.</text>
</comment>
<dbReference type="AlphaFoldDB" id="A0A345C466"/>
<evidence type="ECO:0000256" key="5">
    <source>
        <dbReference type="ARBA" id="ARBA00022801"/>
    </source>
</evidence>
<keyword evidence="5 11" id="KW-0378">Hydrolase</keyword>
<keyword evidence="7 11" id="KW-0012">Acyltransferase</keyword>
<feature type="domain" description="FIMAH" evidence="13">
    <location>
        <begin position="577"/>
        <end position="658"/>
    </location>
</feature>
<evidence type="ECO:0000313" key="14">
    <source>
        <dbReference type="EMBL" id="AXF57997.1"/>
    </source>
</evidence>
<dbReference type="Pfam" id="PF01019">
    <property type="entry name" value="G_glu_transpept"/>
    <property type="match status" value="1"/>
</dbReference>
<keyword evidence="6 11" id="KW-0865">Zymogen</keyword>
<dbReference type="Proteomes" id="UP000252100">
    <property type="component" value="Chromosome"/>
</dbReference>
<dbReference type="GO" id="GO:0006750">
    <property type="term" value="P:glutathione biosynthetic process"/>
    <property type="evidence" value="ECO:0007669"/>
    <property type="project" value="UniProtKB-KW"/>
</dbReference>
<comment type="pathway">
    <text evidence="11">Sulfur metabolism; glutathione metabolism.</text>
</comment>
<comment type="similarity">
    <text evidence="3 11">Belongs to the gamma-glutamyltransferase family.</text>
</comment>
<organism evidence="14 15">
    <name type="scientific">Salicibibacter kimchii</name>
    <dbReference type="NCBI Taxonomy" id="2099786"/>
    <lineage>
        <taxon>Bacteria</taxon>
        <taxon>Bacillati</taxon>
        <taxon>Bacillota</taxon>
        <taxon>Bacilli</taxon>
        <taxon>Bacillales</taxon>
        <taxon>Bacillaceae</taxon>
        <taxon>Salicibibacter</taxon>
    </lineage>
</organism>
<evidence type="ECO:0000256" key="3">
    <source>
        <dbReference type="ARBA" id="ARBA00009381"/>
    </source>
</evidence>
<dbReference type="InterPro" id="IPR000101">
    <property type="entry name" value="GGT_peptidase"/>
</dbReference>
<evidence type="ECO:0000313" key="15">
    <source>
        <dbReference type="Proteomes" id="UP000252100"/>
    </source>
</evidence>
<comment type="catalytic activity">
    <reaction evidence="8 11">
        <text>an N-terminal (5-L-glutamyl)-[peptide] + an alpha-amino acid = 5-L-glutamyl amino acid + an N-terminal L-alpha-aminoacyl-[peptide]</text>
        <dbReference type="Rhea" id="RHEA:23904"/>
        <dbReference type="Rhea" id="RHEA-COMP:9780"/>
        <dbReference type="Rhea" id="RHEA-COMP:9795"/>
        <dbReference type="ChEBI" id="CHEBI:77644"/>
        <dbReference type="ChEBI" id="CHEBI:78597"/>
        <dbReference type="ChEBI" id="CHEBI:78599"/>
        <dbReference type="ChEBI" id="CHEBI:78608"/>
        <dbReference type="EC" id="2.3.2.2"/>
    </reaction>
</comment>
<dbReference type="InterPro" id="IPR029055">
    <property type="entry name" value="Ntn_hydrolases_N"/>
</dbReference>
<feature type="binding site" evidence="10">
    <location>
        <position position="435"/>
    </location>
    <ligand>
        <name>L-glutamate</name>
        <dbReference type="ChEBI" id="CHEBI:29985"/>
    </ligand>
</feature>
<evidence type="ECO:0000256" key="11">
    <source>
        <dbReference type="RuleBase" id="RU368036"/>
    </source>
</evidence>
<evidence type="ECO:0000256" key="4">
    <source>
        <dbReference type="ARBA" id="ARBA00022679"/>
    </source>
</evidence>
<keyword evidence="15" id="KW-1185">Reference proteome</keyword>
<keyword evidence="11" id="KW-0317">Glutathione biosynthesis</keyword>
<dbReference type="PANTHER" id="PTHR43199">
    <property type="entry name" value="GLUTATHIONE HYDROLASE"/>
    <property type="match status" value="1"/>
</dbReference>
<keyword evidence="4 11" id="KW-0808">Transferase</keyword>
<dbReference type="InterPro" id="IPR051792">
    <property type="entry name" value="GGT_bact"/>
</dbReference>
<comment type="catalytic activity">
    <reaction evidence="2 11">
        <text>glutathione + H2O = L-cysteinylglycine + L-glutamate</text>
        <dbReference type="Rhea" id="RHEA:28807"/>
        <dbReference type="ChEBI" id="CHEBI:15377"/>
        <dbReference type="ChEBI" id="CHEBI:29985"/>
        <dbReference type="ChEBI" id="CHEBI:57925"/>
        <dbReference type="ChEBI" id="CHEBI:61694"/>
        <dbReference type="EC" id="3.4.19.13"/>
    </reaction>
</comment>
<dbReference type="InterPro" id="IPR043137">
    <property type="entry name" value="GGT_ssub_C"/>
</dbReference>
<dbReference type="EC" id="2.3.2.2" evidence="11"/>
<dbReference type="KEGG" id="rue:DT065_13895"/>
<dbReference type="Gene3D" id="1.10.246.130">
    <property type="match status" value="1"/>
</dbReference>
<dbReference type="SUPFAM" id="SSF56235">
    <property type="entry name" value="N-terminal nucleophile aminohydrolases (Ntn hydrolases)"/>
    <property type="match status" value="1"/>
</dbReference>
<name>A0A345C466_9BACI</name>
<dbReference type="GO" id="GO:0103068">
    <property type="term" value="F:leukotriene C4 gamma-glutamyl transferase activity"/>
    <property type="evidence" value="ECO:0007669"/>
    <property type="project" value="UniProtKB-EC"/>
</dbReference>
<comment type="catalytic activity">
    <reaction evidence="1 11">
        <text>an S-substituted glutathione + H2O = an S-substituted L-cysteinylglycine + L-glutamate</text>
        <dbReference type="Rhea" id="RHEA:59468"/>
        <dbReference type="ChEBI" id="CHEBI:15377"/>
        <dbReference type="ChEBI" id="CHEBI:29985"/>
        <dbReference type="ChEBI" id="CHEBI:90779"/>
        <dbReference type="ChEBI" id="CHEBI:143103"/>
        <dbReference type="EC" id="3.4.19.13"/>
    </reaction>
</comment>
<feature type="binding site" evidence="10">
    <location>
        <position position="103"/>
    </location>
    <ligand>
        <name>L-glutamate</name>
        <dbReference type="ChEBI" id="CHEBI:29985"/>
    </ligand>
</feature>
<dbReference type="InterPro" id="IPR043138">
    <property type="entry name" value="GGT_lsub"/>
</dbReference>
<feature type="compositionally biased region" description="Acidic residues" evidence="12">
    <location>
        <begin position="362"/>
        <end position="375"/>
    </location>
</feature>
<dbReference type="InterPro" id="IPR055262">
    <property type="entry name" value="GGT_CS"/>
</dbReference>
<evidence type="ECO:0000256" key="1">
    <source>
        <dbReference type="ARBA" id="ARBA00001049"/>
    </source>
</evidence>
<dbReference type="GO" id="GO:0036374">
    <property type="term" value="F:glutathione hydrolase activity"/>
    <property type="evidence" value="ECO:0007669"/>
    <property type="project" value="UniProtKB-UniRule"/>
</dbReference>